<evidence type="ECO:0000313" key="1">
    <source>
        <dbReference type="EMBL" id="CAG8841301.1"/>
    </source>
</evidence>
<dbReference type="EMBL" id="CAJVQC010129879">
    <property type="protein sequence ID" value="CAG8841301.1"/>
    <property type="molecule type" value="Genomic_DNA"/>
</dbReference>
<proteinExistence type="predicted"/>
<evidence type="ECO:0000313" key="2">
    <source>
        <dbReference type="Proteomes" id="UP000789920"/>
    </source>
</evidence>
<name>A0ACA9SKR4_9GLOM</name>
<reference evidence="1" key="1">
    <citation type="submission" date="2021-06" db="EMBL/GenBank/DDBJ databases">
        <authorList>
            <person name="Kallberg Y."/>
            <person name="Tangrot J."/>
            <person name="Rosling A."/>
        </authorList>
    </citation>
    <scope>NUCLEOTIDE SEQUENCE</scope>
    <source>
        <strain evidence="1">MA461A</strain>
    </source>
</reference>
<protein>
    <submittedName>
        <fullName evidence="1">3716_t:CDS:1</fullName>
    </submittedName>
</protein>
<accession>A0ACA9SKR4</accession>
<sequence>IAKKERNNLYEDIEDAIHEELTNYFLVILEELLLKKNQETNAIDDL</sequence>
<feature type="non-terminal residue" evidence="1">
    <location>
        <position position="46"/>
    </location>
</feature>
<organism evidence="1 2">
    <name type="scientific">Racocetra persica</name>
    <dbReference type="NCBI Taxonomy" id="160502"/>
    <lineage>
        <taxon>Eukaryota</taxon>
        <taxon>Fungi</taxon>
        <taxon>Fungi incertae sedis</taxon>
        <taxon>Mucoromycota</taxon>
        <taxon>Glomeromycotina</taxon>
        <taxon>Glomeromycetes</taxon>
        <taxon>Diversisporales</taxon>
        <taxon>Gigasporaceae</taxon>
        <taxon>Racocetra</taxon>
    </lineage>
</organism>
<feature type="non-terminal residue" evidence="1">
    <location>
        <position position="1"/>
    </location>
</feature>
<comment type="caution">
    <text evidence="1">The sequence shown here is derived from an EMBL/GenBank/DDBJ whole genome shotgun (WGS) entry which is preliminary data.</text>
</comment>
<dbReference type="Proteomes" id="UP000789920">
    <property type="component" value="Unassembled WGS sequence"/>
</dbReference>
<keyword evidence="2" id="KW-1185">Reference proteome</keyword>
<gene>
    <name evidence="1" type="ORF">RPERSI_LOCUS31810</name>
</gene>